<dbReference type="PANTHER" id="PTHR33671:SF2">
    <property type="entry name" value="N-METHYLTRANSFERASE, PUTATIVE (DUF688)-RELATED"/>
    <property type="match status" value="1"/>
</dbReference>
<proteinExistence type="predicted"/>
<keyword evidence="2" id="KW-0808">Transferase</keyword>
<dbReference type="GO" id="GO:0032259">
    <property type="term" value="P:methylation"/>
    <property type="evidence" value="ECO:0007669"/>
    <property type="project" value="UniProtKB-KW"/>
</dbReference>
<keyword evidence="3" id="KW-1185">Reference proteome</keyword>
<feature type="compositionally biased region" description="Polar residues" evidence="1">
    <location>
        <begin position="86"/>
        <end position="96"/>
    </location>
</feature>
<accession>A0AAV3RCX6</accession>
<keyword evidence="2" id="KW-0489">Methyltransferase</keyword>
<dbReference type="EMBL" id="BAABME010008991">
    <property type="protein sequence ID" value="GAA0174259.1"/>
    <property type="molecule type" value="Genomic_DNA"/>
</dbReference>
<comment type="caution">
    <text evidence="2">The sequence shown here is derived from an EMBL/GenBank/DDBJ whole genome shotgun (WGS) entry which is preliminary data.</text>
</comment>
<evidence type="ECO:0000313" key="2">
    <source>
        <dbReference type="EMBL" id="GAA0174259.1"/>
    </source>
</evidence>
<reference evidence="2 3" key="1">
    <citation type="submission" date="2024-01" db="EMBL/GenBank/DDBJ databases">
        <title>The complete chloroplast genome sequence of Lithospermum erythrorhizon: insights into the phylogenetic relationship among Boraginaceae species and the maternal lineages of purple gromwells.</title>
        <authorList>
            <person name="Okada T."/>
            <person name="Watanabe K."/>
        </authorList>
    </citation>
    <scope>NUCLEOTIDE SEQUENCE [LARGE SCALE GENOMIC DNA]</scope>
</reference>
<feature type="region of interest" description="Disordered" evidence="1">
    <location>
        <begin position="13"/>
        <end position="118"/>
    </location>
</feature>
<dbReference type="AlphaFoldDB" id="A0AAV3RCX6"/>
<dbReference type="PANTHER" id="PTHR33671">
    <property type="entry name" value="N-METHYLTRANSFERASE, PUTATIVE (DUF688)-RELATED"/>
    <property type="match status" value="1"/>
</dbReference>
<dbReference type="GO" id="GO:0008168">
    <property type="term" value="F:methyltransferase activity"/>
    <property type="evidence" value="ECO:0007669"/>
    <property type="project" value="UniProtKB-KW"/>
</dbReference>
<protein>
    <submittedName>
        <fullName evidence="2">Methyltransferase</fullName>
    </submittedName>
</protein>
<feature type="compositionally biased region" description="Basic and acidic residues" evidence="1">
    <location>
        <begin position="103"/>
        <end position="112"/>
    </location>
</feature>
<gene>
    <name evidence="2" type="ORF">LIER_27692</name>
</gene>
<sequence length="265" mass="29902">MEKKKLYFERPLLPARRFTSGAAPETGSKWKSKDSGRSVRRPPPYKSELKSGLVSNPRTVPFDWEQIPGRPKDDETIHKDKKRNVSDGSWNVQSSDENVEQSRSFRDGKEGLDNCSSGNEGGEFVDALETLSRTESLLINCSFSDLIGWEDQGAEASGNPPIDSQTCEIMMGRFLPAAKAMAAETPQYGPRNPPVIHQRFRQQHKMLNADTRSQLHYGPDFVVECLQRDEDGIENSACDYYEERNFHGKSAVYCLVLACKARFVF</sequence>
<name>A0AAV3RCX6_LITER</name>
<evidence type="ECO:0000256" key="1">
    <source>
        <dbReference type="SAM" id="MobiDB-lite"/>
    </source>
</evidence>
<dbReference type="InterPro" id="IPR007789">
    <property type="entry name" value="DUF688"/>
</dbReference>
<evidence type="ECO:0000313" key="3">
    <source>
        <dbReference type="Proteomes" id="UP001454036"/>
    </source>
</evidence>
<dbReference type="Pfam" id="PF05097">
    <property type="entry name" value="DUF688"/>
    <property type="match status" value="1"/>
</dbReference>
<dbReference type="Proteomes" id="UP001454036">
    <property type="component" value="Unassembled WGS sequence"/>
</dbReference>
<organism evidence="2 3">
    <name type="scientific">Lithospermum erythrorhizon</name>
    <name type="common">Purple gromwell</name>
    <name type="synonym">Lithospermum officinale var. erythrorhizon</name>
    <dbReference type="NCBI Taxonomy" id="34254"/>
    <lineage>
        <taxon>Eukaryota</taxon>
        <taxon>Viridiplantae</taxon>
        <taxon>Streptophyta</taxon>
        <taxon>Embryophyta</taxon>
        <taxon>Tracheophyta</taxon>
        <taxon>Spermatophyta</taxon>
        <taxon>Magnoliopsida</taxon>
        <taxon>eudicotyledons</taxon>
        <taxon>Gunneridae</taxon>
        <taxon>Pentapetalae</taxon>
        <taxon>asterids</taxon>
        <taxon>lamiids</taxon>
        <taxon>Boraginales</taxon>
        <taxon>Boraginaceae</taxon>
        <taxon>Boraginoideae</taxon>
        <taxon>Lithospermeae</taxon>
        <taxon>Lithospermum</taxon>
    </lineage>
</organism>